<evidence type="ECO:0000313" key="2">
    <source>
        <dbReference type="EMBL" id="PKA60891.1"/>
    </source>
</evidence>
<reference evidence="2 3" key="1">
    <citation type="journal article" date="2017" name="Nature">
        <title>The Apostasia genome and the evolution of orchids.</title>
        <authorList>
            <person name="Zhang G.Q."/>
            <person name="Liu K.W."/>
            <person name="Li Z."/>
            <person name="Lohaus R."/>
            <person name="Hsiao Y.Y."/>
            <person name="Niu S.C."/>
            <person name="Wang J.Y."/>
            <person name="Lin Y.C."/>
            <person name="Xu Q."/>
            <person name="Chen L.J."/>
            <person name="Yoshida K."/>
            <person name="Fujiwara S."/>
            <person name="Wang Z.W."/>
            <person name="Zhang Y.Q."/>
            <person name="Mitsuda N."/>
            <person name="Wang M."/>
            <person name="Liu G.H."/>
            <person name="Pecoraro L."/>
            <person name="Huang H.X."/>
            <person name="Xiao X.J."/>
            <person name="Lin M."/>
            <person name="Wu X.Y."/>
            <person name="Wu W.L."/>
            <person name="Chen Y.Y."/>
            <person name="Chang S.B."/>
            <person name="Sakamoto S."/>
            <person name="Ohme-Takagi M."/>
            <person name="Yagi M."/>
            <person name="Zeng S.J."/>
            <person name="Shen C.Y."/>
            <person name="Yeh C.M."/>
            <person name="Luo Y.B."/>
            <person name="Tsai W.C."/>
            <person name="Van de Peer Y."/>
            <person name="Liu Z.J."/>
        </authorList>
    </citation>
    <scope>NUCLEOTIDE SEQUENCE [LARGE SCALE GENOMIC DNA]</scope>
    <source>
        <strain evidence="3">cv. Shenzhen</strain>
        <tissue evidence="2">Stem</tissue>
    </source>
</reference>
<feature type="compositionally biased region" description="Low complexity" evidence="1">
    <location>
        <begin position="137"/>
        <end position="149"/>
    </location>
</feature>
<protein>
    <submittedName>
        <fullName evidence="2">Uncharacterized protein</fullName>
    </submittedName>
</protein>
<feature type="region of interest" description="Disordered" evidence="1">
    <location>
        <begin position="134"/>
        <end position="194"/>
    </location>
</feature>
<evidence type="ECO:0000313" key="3">
    <source>
        <dbReference type="Proteomes" id="UP000236161"/>
    </source>
</evidence>
<dbReference type="Proteomes" id="UP000236161">
    <property type="component" value="Unassembled WGS sequence"/>
</dbReference>
<proteinExistence type="predicted"/>
<name>A0A2I0AZB8_9ASPA</name>
<keyword evidence="3" id="KW-1185">Reference proteome</keyword>
<feature type="compositionally biased region" description="Basic residues" evidence="1">
    <location>
        <begin position="176"/>
        <end position="187"/>
    </location>
</feature>
<dbReference type="EMBL" id="KZ451935">
    <property type="protein sequence ID" value="PKA60891.1"/>
    <property type="molecule type" value="Genomic_DNA"/>
</dbReference>
<sequence>MNETYKVPKLGGNILVKEQCSSPSPELRRGRRTGFERNPLNIFASGFSVEAGDVARVEAACCEGDETGRSRRGRVKAKPPNRNVYFREKLKDSFYSLYELKSEKMRNGIETHHMWSHGYLKNENPDKKLQNRATLLSPSSSPRSPSSPSATDFGHGAGRRRLLRGPEQADLPADHGRRRGRRRRHGAARPIRPCSSPGCSRVELPNTLAGTGLELGRQNPEVYIHHAVLAHLTSIS</sequence>
<dbReference type="AlphaFoldDB" id="A0A2I0AZB8"/>
<gene>
    <name evidence="2" type="ORF">AXF42_Ash006526</name>
</gene>
<evidence type="ECO:0000256" key="1">
    <source>
        <dbReference type="SAM" id="MobiDB-lite"/>
    </source>
</evidence>
<organism evidence="2 3">
    <name type="scientific">Apostasia shenzhenica</name>
    <dbReference type="NCBI Taxonomy" id="1088818"/>
    <lineage>
        <taxon>Eukaryota</taxon>
        <taxon>Viridiplantae</taxon>
        <taxon>Streptophyta</taxon>
        <taxon>Embryophyta</taxon>
        <taxon>Tracheophyta</taxon>
        <taxon>Spermatophyta</taxon>
        <taxon>Magnoliopsida</taxon>
        <taxon>Liliopsida</taxon>
        <taxon>Asparagales</taxon>
        <taxon>Orchidaceae</taxon>
        <taxon>Apostasioideae</taxon>
        <taxon>Apostasia</taxon>
    </lineage>
</organism>
<accession>A0A2I0AZB8</accession>